<evidence type="ECO:0000256" key="5">
    <source>
        <dbReference type="ARBA" id="ARBA00022682"/>
    </source>
</evidence>
<dbReference type="InterPro" id="IPR023393">
    <property type="entry name" value="START-like_dom_sf"/>
</dbReference>
<keyword evidence="8" id="KW-0650">Protein phosphatase inhibitor</keyword>
<evidence type="ECO:0000256" key="3">
    <source>
        <dbReference type="ARBA" id="ARBA00008594"/>
    </source>
</evidence>
<dbReference type="CDD" id="cd07816">
    <property type="entry name" value="Bet_v1-like"/>
    <property type="match status" value="1"/>
</dbReference>
<dbReference type="Pfam" id="PF10604">
    <property type="entry name" value="Polyketide_cyc2"/>
    <property type="match status" value="1"/>
</dbReference>
<dbReference type="InterPro" id="IPR050279">
    <property type="entry name" value="Plant_def-hormone_signal"/>
</dbReference>
<keyword evidence="10" id="KW-1185">Reference proteome</keyword>
<dbReference type="PRINTS" id="PR00634">
    <property type="entry name" value="BETALLERGEN"/>
</dbReference>
<evidence type="ECO:0000256" key="6">
    <source>
        <dbReference type="ARBA" id="ARBA00023170"/>
    </source>
</evidence>
<evidence type="ECO:0000256" key="7">
    <source>
        <dbReference type="ARBA" id="ARBA00023242"/>
    </source>
</evidence>
<dbReference type="GO" id="GO:0038023">
    <property type="term" value="F:signaling receptor activity"/>
    <property type="evidence" value="ECO:0007669"/>
    <property type="project" value="InterPro"/>
</dbReference>
<accession>A0A6G1BJA7</accession>
<dbReference type="GO" id="GO:0009738">
    <property type="term" value="P:abscisic acid-activated signaling pathway"/>
    <property type="evidence" value="ECO:0007669"/>
    <property type="project" value="UniProtKB-KW"/>
</dbReference>
<dbReference type="GO" id="GO:0004864">
    <property type="term" value="F:protein phosphatase inhibitor activity"/>
    <property type="evidence" value="ECO:0007669"/>
    <property type="project" value="UniProtKB-KW"/>
</dbReference>
<sequence>MAPACFSDERAVAVSAERLWKVILDVPAMAKVCAGFVDAVEVEGDGGPGTINTLKLNPAADAGSVYKTRLVTYDNASYVLKSEVLEGQSKVGKLKSHSLESKLEATGADSCVAKLKVECELEDGSSLSLEQKKMIVDGYFGMLKMIEAYLVAYPTEYA</sequence>
<evidence type="ECO:0000256" key="4">
    <source>
        <dbReference type="ARBA" id="ARBA00022490"/>
    </source>
</evidence>
<evidence type="ECO:0000256" key="8">
    <source>
        <dbReference type="ARBA" id="ARBA00023272"/>
    </source>
</evidence>
<dbReference type="GO" id="GO:0005737">
    <property type="term" value="C:cytoplasm"/>
    <property type="evidence" value="ECO:0007669"/>
    <property type="project" value="UniProtKB-SubCell"/>
</dbReference>
<protein>
    <recommendedName>
        <fullName evidence="11">Bet v I/Major latex protein domain-containing protein</fullName>
    </recommendedName>
</protein>
<dbReference type="AlphaFoldDB" id="A0A6G1BJA7"/>
<dbReference type="FunFam" id="3.30.530.20:FF:000030">
    <property type="entry name" value="Pathogenesis-related protein 10"/>
    <property type="match status" value="1"/>
</dbReference>
<dbReference type="InterPro" id="IPR024949">
    <property type="entry name" value="Bet_v_I_allergen"/>
</dbReference>
<evidence type="ECO:0000313" key="9">
    <source>
        <dbReference type="EMBL" id="KAF0887787.1"/>
    </source>
</evidence>
<organism evidence="9 10">
    <name type="scientific">Oryza meyeriana var. granulata</name>
    <dbReference type="NCBI Taxonomy" id="110450"/>
    <lineage>
        <taxon>Eukaryota</taxon>
        <taxon>Viridiplantae</taxon>
        <taxon>Streptophyta</taxon>
        <taxon>Embryophyta</taxon>
        <taxon>Tracheophyta</taxon>
        <taxon>Spermatophyta</taxon>
        <taxon>Magnoliopsida</taxon>
        <taxon>Liliopsida</taxon>
        <taxon>Poales</taxon>
        <taxon>Poaceae</taxon>
        <taxon>BOP clade</taxon>
        <taxon>Oryzoideae</taxon>
        <taxon>Oryzeae</taxon>
        <taxon>Oryzinae</taxon>
        <taxon>Oryza</taxon>
        <taxon>Oryza meyeriana</taxon>
    </lineage>
</organism>
<dbReference type="OrthoDB" id="631900at2759"/>
<dbReference type="Proteomes" id="UP000479710">
    <property type="component" value="Unassembled WGS sequence"/>
</dbReference>
<dbReference type="SUPFAM" id="SSF55961">
    <property type="entry name" value="Bet v1-like"/>
    <property type="match status" value="1"/>
</dbReference>
<dbReference type="EMBL" id="SPHZ02000012">
    <property type="protein sequence ID" value="KAF0887787.1"/>
    <property type="molecule type" value="Genomic_DNA"/>
</dbReference>
<evidence type="ECO:0000313" key="10">
    <source>
        <dbReference type="Proteomes" id="UP000479710"/>
    </source>
</evidence>
<comment type="caution">
    <text evidence="9">The sequence shown here is derived from an EMBL/GenBank/DDBJ whole genome shotgun (WGS) entry which is preliminary data.</text>
</comment>
<keyword evidence="6" id="KW-0675">Receptor</keyword>
<evidence type="ECO:0008006" key="11">
    <source>
        <dbReference type="Google" id="ProtNLM"/>
    </source>
</evidence>
<comment type="subcellular location">
    <subcellularLocation>
        <location evidence="2">Cytoplasm</location>
    </subcellularLocation>
    <subcellularLocation>
        <location evidence="1">Nucleus</location>
    </subcellularLocation>
</comment>
<evidence type="ECO:0000256" key="2">
    <source>
        <dbReference type="ARBA" id="ARBA00004496"/>
    </source>
</evidence>
<dbReference type="InterPro" id="IPR019587">
    <property type="entry name" value="Polyketide_cyclase/dehydratase"/>
</dbReference>
<name>A0A6G1BJA7_9ORYZ</name>
<evidence type="ECO:0000256" key="1">
    <source>
        <dbReference type="ARBA" id="ARBA00004123"/>
    </source>
</evidence>
<dbReference type="PANTHER" id="PTHR31213:SF168">
    <property type="entry name" value="OS12G0555100 PROTEIN"/>
    <property type="match status" value="1"/>
</dbReference>
<dbReference type="GO" id="GO:0010427">
    <property type="term" value="F:abscisic acid binding"/>
    <property type="evidence" value="ECO:0007669"/>
    <property type="project" value="InterPro"/>
</dbReference>
<keyword evidence="5" id="KW-0938">Abscisic acid signaling pathway</keyword>
<proteinExistence type="inferred from homology"/>
<comment type="similarity">
    <text evidence="3">Belongs to the PYR/PYL/RCAR abscisic acid intracellular receptor family.</text>
</comment>
<keyword evidence="7" id="KW-0539">Nucleus</keyword>
<reference evidence="9 10" key="1">
    <citation type="submission" date="2019-11" db="EMBL/GenBank/DDBJ databases">
        <title>Whole genome sequence of Oryza granulata.</title>
        <authorList>
            <person name="Li W."/>
        </authorList>
    </citation>
    <scope>NUCLEOTIDE SEQUENCE [LARGE SCALE GENOMIC DNA]</scope>
    <source>
        <strain evidence="10">cv. Menghai</strain>
        <tissue evidence="9">Leaf</tissue>
    </source>
</reference>
<keyword evidence="4" id="KW-0963">Cytoplasm</keyword>
<dbReference type="PANTHER" id="PTHR31213">
    <property type="entry name" value="OS08G0374000 PROTEIN-RELATED"/>
    <property type="match status" value="1"/>
</dbReference>
<dbReference type="Gene3D" id="3.30.530.20">
    <property type="match status" value="1"/>
</dbReference>
<gene>
    <name evidence="9" type="ORF">E2562_004010</name>
</gene>
<dbReference type="GO" id="GO:0005634">
    <property type="term" value="C:nucleus"/>
    <property type="evidence" value="ECO:0007669"/>
    <property type="project" value="UniProtKB-SubCell"/>
</dbReference>